<dbReference type="InterPro" id="IPR051541">
    <property type="entry name" value="PTS_SugarTrans_NitroReg"/>
</dbReference>
<dbReference type="Proteomes" id="UP000886014">
    <property type="component" value="Unassembled WGS sequence"/>
</dbReference>
<evidence type="ECO:0000259" key="1">
    <source>
        <dbReference type="PROSITE" id="PS51094"/>
    </source>
</evidence>
<dbReference type="Pfam" id="PF00359">
    <property type="entry name" value="PTS_EIIA_2"/>
    <property type="match status" value="1"/>
</dbReference>
<keyword evidence="2" id="KW-0813">Transport</keyword>
<dbReference type="PROSITE" id="PS51094">
    <property type="entry name" value="PTS_EIIA_TYPE_2"/>
    <property type="match status" value="1"/>
</dbReference>
<dbReference type="InterPro" id="IPR002178">
    <property type="entry name" value="PTS_EIIA_type-2_dom"/>
</dbReference>
<dbReference type="EMBL" id="DRTV01000105">
    <property type="protein sequence ID" value="HHF58068.1"/>
    <property type="molecule type" value="Genomic_DNA"/>
</dbReference>
<protein>
    <submittedName>
        <fullName evidence="2">PTS sugar transporter subunit IIA</fullName>
    </submittedName>
</protein>
<sequence length="240" mass="26858">MFNSSIITLAPGSPSPVLASRTVPMSLPVSPANRNTGKLRRSTRYLKAFIEYLHSFLLDLILLLTSQSVKPLLTPLKNYLKIERKKEEAMKLKEIIDKDLVKIGIEAKDKEGALDELLGVIEKKFKITNREDVKKKLLEREAVKSTGLGNGIAIPHAHSEFVEGIAACIGISKEGVEFTCLDGKPAHVFVMIVANPQYNLKYLSLLAHTARILSREDIRQKLIDAKNEEEVVRIIREFEG</sequence>
<gene>
    <name evidence="2" type="ORF">ENL41_01425</name>
</gene>
<keyword evidence="2" id="KW-0762">Sugar transport</keyword>
<feature type="domain" description="PTS EIIA type-2" evidence="1">
    <location>
        <begin position="94"/>
        <end position="238"/>
    </location>
</feature>
<accession>A0A7C5I4F6</accession>
<dbReference type="CDD" id="cd00211">
    <property type="entry name" value="PTS_IIA_fru"/>
    <property type="match status" value="1"/>
</dbReference>
<dbReference type="PROSITE" id="PS00372">
    <property type="entry name" value="PTS_EIIA_TYPE_2_HIS"/>
    <property type="match status" value="1"/>
</dbReference>
<dbReference type="PANTHER" id="PTHR47738">
    <property type="entry name" value="PTS SYSTEM FRUCTOSE-LIKE EIIA COMPONENT-RELATED"/>
    <property type="match status" value="1"/>
</dbReference>
<comment type="caution">
    <text evidence="2">The sequence shown here is derived from an EMBL/GenBank/DDBJ whole genome shotgun (WGS) entry which is preliminary data.</text>
</comment>
<evidence type="ECO:0000313" key="2">
    <source>
        <dbReference type="EMBL" id="HHF58068.1"/>
    </source>
</evidence>
<dbReference type="PANTHER" id="PTHR47738:SF2">
    <property type="entry name" value="PTS SYSTEM FRUCTOSE-LIKE EIIA COMPONENT"/>
    <property type="match status" value="1"/>
</dbReference>
<dbReference type="AlphaFoldDB" id="A0A7C5I4F6"/>
<reference evidence="2" key="1">
    <citation type="journal article" date="2020" name="mSystems">
        <title>Genome- and Community-Level Interaction Insights into Carbon Utilization and Element Cycling Functions of Hydrothermarchaeota in Hydrothermal Sediment.</title>
        <authorList>
            <person name="Zhou Z."/>
            <person name="Liu Y."/>
            <person name="Xu W."/>
            <person name="Pan J."/>
            <person name="Luo Z.H."/>
            <person name="Li M."/>
        </authorList>
    </citation>
    <scope>NUCLEOTIDE SEQUENCE [LARGE SCALE GENOMIC DNA]</scope>
    <source>
        <strain evidence="2">HyVt-94</strain>
    </source>
</reference>
<name>A0A7C5I4F6_UNCW3</name>
<dbReference type="Gene3D" id="3.40.930.10">
    <property type="entry name" value="Mannitol-specific EII, Chain A"/>
    <property type="match status" value="1"/>
</dbReference>
<proteinExistence type="predicted"/>
<dbReference type="InterPro" id="IPR016152">
    <property type="entry name" value="PTrfase/Anion_transptr"/>
</dbReference>
<organism evidence="2">
    <name type="scientific">candidate division WOR-3 bacterium</name>
    <dbReference type="NCBI Taxonomy" id="2052148"/>
    <lineage>
        <taxon>Bacteria</taxon>
        <taxon>Bacteria division WOR-3</taxon>
    </lineage>
</organism>
<dbReference type="SUPFAM" id="SSF55804">
    <property type="entry name" value="Phoshotransferase/anion transport protein"/>
    <property type="match status" value="1"/>
</dbReference>